<dbReference type="GO" id="GO:0005886">
    <property type="term" value="C:plasma membrane"/>
    <property type="evidence" value="ECO:0007669"/>
    <property type="project" value="UniProtKB-SubCell"/>
</dbReference>
<evidence type="ECO:0008006" key="11">
    <source>
        <dbReference type="Google" id="ProtNLM"/>
    </source>
</evidence>
<evidence type="ECO:0000256" key="7">
    <source>
        <dbReference type="ARBA" id="ARBA00023136"/>
    </source>
</evidence>
<sequence length="190" mass="20318">MSAVIVNDSNQRRRVVLLLFCVCFVLEAALGPNIAVAGGRIDFMLIFAGCVALSFGGTYGVLCSFGAGLLFDLMTSGPVGAMAFLLTLSSFFLGAEDRDRLADDMAGACRLFFVSAAAVELAYQLCLALTSQQGSFVDVVFLRWLPSTLLDCVVFLPFVFLLSRTGSSGPQLGKKKSGRTRKGSYRIKGL</sequence>
<feature type="transmembrane region" description="Helical" evidence="8">
    <location>
        <begin position="43"/>
        <end position="71"/>
    </location>
</feature>
<comment type="similarity">
    <text evidence="2">Belongs to the MreD family.</text>
</comment>
<feature type="transmembrane region" description="Helical" evidence="8">
    <location>
        <begin position="77"/>
        <end position="95"/>
    </location>
</feature>
<organism evidence="9 10">
    <name type="scientific">Granulimonas faecalis</name>
    <dbReference type="NCBI Taxonomy" id="2894155"/>
    <lineage>
        <taxon>Bacteria</taxon>
        <taxon>Bacillati</taxon>
        <taxon>Actinomycetota</taxon>
        <taxon>Coriobacteriia</taxon>
        <taxon>Coriobacteriales</taxon>
        <taxon>Kribbibacteriaceae</taxon>
        <taxon>Granulimonas</taxon>
    </lineage>
</organism>
<proteinExistence type="inferred from homology"/>
<dbReference type="Pfam" id="PF04093">
    <property type="entry name" value="MreD"/>
    <property type="match status" value="1"/>
</dbReference>
<dbReference type="AlphaFoldDB" id="A0AAV5B1V8"/>
<keyword evidence="6 8" id="KW-1133">Transmembrane helix</keyword>
<evidence type="ECO:0000313" key="9">
    <source>
        <dbReference type="EMBL" id="GJM55414.1"/>
    </source>
</evidence>
<keyword evidence="7 8" id="KW-0472">Membrane</keyword>
<dbReference type="GO" id="GO:0008360">
    <property type="term" value="P:regulation of cell shape"/>
    <property type="evidence" value="ECO:0007669"/>
    <property type="project" value="UniProtKB-KW"/>
</dbReference>
<comment type="subcellular location">
    <subcellularLocation>
        <location evidence="1">Cell membrane</location>
        <topology evidence="1">Multi-pass membrane protein</topology>
    </subcellularLocation>
</comment>
<keyword evidence="5" id="KW-0133">Cell shape</keyword>
<keyword evidence="3" id="KW-1003">Cell membrane</keyword>
<dbReference type="Proteomes" id="UP001055025">
    <property type="component" value="Unassembled WGS sequence"/>
</dbReference>
<feature type="transmembrane region" description="Helical" evidence="8">
    <location>
        <begin position="107"/>
        <end position="130"/>
    </location>
</feature>
<comment type="caution">
    <text evidence="9">The sequence shown here is derived from an EMBL/GenBank/DDBJ whole genome shotgun (WGS) entry which is preliminary data.</text>
</comment>
<evidence type="ECO:0000256" key="1">
    <source>
        <dbReference type="ARBA" id="ARBA00004651"/>
    </source>
</evidence>
<evidence type="ECO:0000256" key="2">
    <source>
        <dbReference type="ARBA" id="ARBA00007776"/>
    </source>
</evidence>
<dbReference type="EMBL" id="BQKC01000001">
    <property type="protein sequence ID" value="GJM55414.1"/>
    <property type="molecule type" value="Genomic_DNA"/>
</dbReference>
<evidence type="ECO:0000256" key="4">
    <source>
        <dbReference type="ARBA" id="ARBA00022692"/>
    </source>
</evidence>
<evidence type="ECO:0000313" key="10">
    <source>
        <dbReference type="Proteomes" id="UP001055025"/>
    </source>
</evidence>
<name>A0AAV5B1V8_9ACTN</name>
<keyword evidence="10" id="KW-1185">Reference proteome</keyword>
<gene>
    <name evidence="9" type="ORF">ATOP_10690</name>
</gene>
<feature type="transmembrane region" description="Helical" evidence="8">
    <location>
        <begin position="142"/>
        <end position="162"/>
    </location>
</feature>
<keyword evidence="4 8" id="KW-0812">Transmembrane</keyword>
<evidence type="ECO:0000256" key="8">
    <source>
        <dbReference type="SAM" id="Phobius"/>
    </source>
</evidence>
<accession>A0AAV5B1V8</accession>
<dbReference type="InterPro" id="IPR007227">
    <property type="entry name" value="Cell_shape_determining_MreD"/>
</dbReference>
<reference evidence="9" key="1">
    <citation type="journal article" date="2022" name="Int. J. Syst. Evol. Microbiol.">
        <title>Granulimonas faecalis gen. nov., sp. nov., and Leptogranulimonas caecicola gen. nov., sp. nov., novel lactate-producing Atopobiaceae bacteria isolated from mouse intestines, and an emended description of the family Atopobiaceae.</title>
        <authorList>
            <person name="Morinaga K."/>
            <person name="Kusada H."/>
            <person name="Sakamoto S."/>
            <person name="Murakami T."/>
            <person name="Toyoda A."/>
            <person name="Mori H."/>
            <person name="Meng X.Y."/>
            <person name="Takashino M."/>
            <person name="Murotomi K."/>
            <person name="Tamaki H."/>
        </authorList>
    </citation>
    <scope>NUCLEOTIDE SEQUENCE</scope>
    <source>
        <strain evidence="9">OPF53</strain>
    </source>
</reference>
<protein>
    <recommendedName>
        <fullName evidence="11">Rod shape-determining protein MreD</fullName>
    </recommendedName>
</protein>
<feature type="transmembrane region" description="Helical" evidence="8">
    <location>
        <begin position="15"/>
        <end position="36"/>
    </location>
</feature>
<dbReference type="NCBIfam" id="TIGR03426">
    <property type="entry name" value="shape_MreD"/>
    <property type="match status" value="1"/>
</dbReference>
<evidence type="ECO:0000256" key="3">
    <source>
        <dbReference type="ARBA" id="ARBA00022475"/>
    </source>
</evidence>
<evidence type="ECO:0000256" key="6">
    <source>
        <dbReference type="ARBA" id="ARBA00022989"/>
    </source>
</evidence>
<evidence type="ECO:0000256" key="5">
    <source>
        <dbReference type="ARBA" id="ARBA00022960"/>
    </source>
</evidence>